<proteinExistence type="predicted"/>
<gene>
    <name evidence="7" type="ORF">D8M06_14835</name>
</gene>
<keyword evidence="4 5" id="KW-0472">Membrane</keyword>
<keyword evidence="2 5" id="KW-0812">Transmembrane</keyword>
<dbReference type="Pfam" id="PF06803">
    <property type="entry name" value="DUF1232"/>
    <property type="match status" value="1"/>
</dbReference>
<evidence type="ECO:0000256" key="1">
    <source>
        <dbReference type="ARBA" id="ARBA00004127"/>
    </source>
</evidence>
<comment type="caution">
    <text evidence="7">The sequence shown here is derived from an EMBL/GenBank/DDBJ whole genome shotgun (WGS) entry which is preliminary data.</text>
</comment>
<evidence type="ECO:0000313" key="8">
    <source>
        <dbReference type="Proteomes" id="UP000269301"/>
    </source>
</evidence>
<evidence type="ECO:0000313" key="7">
    <source>
        <dbReference type="EMBL" id="RKQ30900.1"/>
    </source>
</evidence>
<evidence type="ECO:0000259" key="6">
    <source>
        <dbReference type="Pfam" id="PF06803"/>
    </source>
</evidence>
<evidence type="ECO:0000256" key="4">
    <source>
        <dbReference type="ARBA" id="ARBA00023136"/>
    </source>
</evidence>
<dbReference type="AlphaFoldDB" id="A0A494ZWN7"/>
<keyword evidence="8" id="KW-1185">Reference proteome</keyword>
<dbReference type="OrthoDB" id="9793277at2"/>
<name>A0A494ZWN7_9BACI</name>
<comment type="subcellular location">
    <subcellularLocation>
        <location evidence="1">Endomembrane system</location>
        <topology evidence="1">Multi-pass membrane protein</topology>
    </subcellularLocation>
</comment>
<reference evidence="7 8" key="1">
    <citation type="journal article" date="2016" name="Int. J. Syst. Evol. Microbiol.">
        <title>Oceanobacillus halophilus sp. nov., a novel moderately halophilic bacterium from a hypersaline lake.</title>
        <authorList>
            <person name="Amoozegar M.A."/>
            <person name="Bagheri M."/>
            <person name="Makhdoumi A."/>
            <person name="Nikou M.M."/>
            <person name="Fazeli S.A.S."/>
            <person name="Schumann P."/>
            <person name="Sproer C."/>
            <person name="Sanchez-Porro C."/>
            <person name="Ventosa A."/>
        </authorList>
    </citation>
    <scope>NUCLEOTIDE SEQUENCE [LARGE SCALE GENOMIC DNA]</scope>
    <source>
        <strain evidence="7 8">DSM 23996</strain>
    </source>
</reference>
<dbReference type="RefSeq" id="WP_121205298.1">
    <property type="nucleotide sequence ID" value="NZ_RBZP01000015.1"/>
</dbReference>
<protein>
    <submittedName>
        <fullName evidence="7">DUF1232 domain-containing protein</fullName>
    </submittedName>
</protein>
<feature type="transmembrane region" description="Helical" evidence="5">
    <location>
        <begin position="33"/>
        <end position="50"/>
    </location>
</feature>
<evidence type="ECO:0000256" key="5">
    <source>
        <dbReference type="SAM" id="Phobius"/>
    </source>
</evidence>
<dbReference type="InterPro" id="IPR016941">
    <property type="entry name" value="UCP029962"/>
</dbReference>
<dbReference type="InterPro" id="IPR010652">
    <property type="entry name" value="DUF1232"/>
</dbReference>
<accession>A0A494ZWN7</accession>
<dbReference type="GO" id="GO:0012505">
    <property type="term" value="C:endomembrane system"/>
    <property type="evidence" value="ECO:0007669"/>
    <property type="project" value="UniProtKB-SubCell"/>
</dbReference>
<evidence type="ECO:0000256" key="3">
    <source>
        <dbReference type="ARBA" id="ARBA00022989"/>
    </source>
</evidence>
<feature type="domain" description="DUF1232" evidence="6">
    <location>
        <begin position="36"/>
        <end position="71"/>
    </location>
</feature>
<keyword evidence="3 5" id="KW-1133">Transmembrane helix</keyword>
<dbReference type="EMBL" id="RBZP01000015">
    <property type="protein sequence ID" value="RKQ30900.1"/>
    <property type="molecule type" value="Genomic_DNA"/>
</dbReference>
<dbReference type="Proteomes" id="UP000269301">
    <property type="component" value="Unassembled WGS sequence"/>
</dbReference>
<sequence>MRRFLHRLKFLFKFHRSIPFLKDFFVSKEVKQTTKLLFVILLVAYIIIPFDLIPDFLVFFGIVDDITIALFLLQQMVKVAPPSLKEKHRLLS</sequence>
<organism evidence="7 8">
    <name type="scientific">Oceanobacillus halophilus</name>
    <dbReference type="NCBI Taxonomy" id="930130"/>
    <lineage>
        <taxon>Bacteria</taxon>
        <taxon>Bacillati</taxon>
        <taxon>Bacillota</taxon>
        <taxon>Bacilli</taxon>
        <taxon>Bacillales</taxon>
        <taxon>Bacillaceae</taxon>
        <taxon>Oceanobacillus</taxon>
    </lineage>
</organism>
<dbReference type="PIRSF" id="PIRSF029962">
    <property type="entry name" value="UCP029962"/>
    <property type="match status" value="1"/>
</dbReference>
<evidence type="ECO:0000256" key="2">
    <source>
        <dbReference type="ARBA" id="ARBA00022692"/>
    </source>
</evidence>